<dbReference type="Gene3D" id="3.30.470.20">
    <property type="entry name" value="ATP-grasp fold, B domain"/>
    <property type="match status" value="1"/>
</dbReference>
<dbReference type="EMBL" id="UINC01230646">
    <property type="protein sequence ID" value="SVE62860.1"/>
    <property type="molecule type" value="Genomic_DNA"/>
</dbReference>
<feature type="non-terminal residue" evidence="1">
    <location>
        <position position="1"/>
    </location>
</feature>
<reference evidence="1" key="1">
    <citation type="submission" date="2018-05" db="EMBL/GenBank/DDBJ databases">
        <authorList>
            <person name="Lanie J.A."/>
            <person name="Ng W.-L."/>
            <person name="Kazmierczak K.M."/>
            <person name="Andrzejewski T.M."/>
            <person name="Davidsen T.M."/>
            <person name="Wayne K.J."/>
            <person name="Tettelin H."/>
            <person name="Glass J.I."/>
            <person name="Rusch D."/>
            <person name="Podicherti R."/>
            <person name="Tsui H.-C.T."/>
            <person name="Winkler M.E."/>
        </authorList>
    </citation>
    <scope>NUCLEOTIDE SEQUENCE</scope>
</reference>
<name>A0A383F2V5_9ZZZZ</name>
<evidence type="ECO:0008006" key="2">
    <source>
        <dbReference type="Google" id="ProtNLM"/>
    </source>
</evidence>
<protein>
    <recommendedName>
        <fullName evidence="2">Pyruvate phosphate dikinase AMP/ATP-binding domain-containing protein</fullName>
    </recommendedName>
</protein>
<proteinExistence type="predicted"/>
<evidence type="ECO:0000313" key="1">
    <source>
        <dbReference type="EMBL" id="SVE62860.1"/>
    </source>
</evidence>
<gene>
    <name evidence="1" type="ORF">METZ01_LOCUS515714</name>
</gene>
<dbReference type="SUPFAM" id="SSF56059">
    <property type="entry name" value="Glutathione synthetase ATP-binding domain-like"/>
    <property type="match status" value="1"/>
</dbReference>
<sequence length="228" mass="26010">YNRDNQILIQRQTSNVKTSGVLFTRTPDIGAPYYIINFEDGKSTDSVTKGLIGNTIKIFRKISLKDIPDKWKNLVLSVREIEQILGTDLLDMEFAITNNNIVIFQVRPLTTGKELHVSDIEKNVLQLVKKNKKKYGTLLRSSKMGSSQLIFSDMTDWNPAEIIGNSPHNLDYSLYDYLVMKKSWLDGRLILGYQKIDTPSLMRKFGNKPYVDVGVSFNSLIPQNCNKN</sequence>
<dbReference type="AlphaFoldDB" id="A0A383F2V5"/>
<feature type="non-terminal residue" evidence="1">
    <location>
        <position position="228"/>
    </location>
</feature>
<accession>A0A383F2V5</accession>
<organism evidence="1">
    <name type="scientific">marine metagenome</name>
    <dbReference type="NCBI Taxonomy" id="408172"/>
    <lineage>
        <taxon>unclassified sequences</taxon>
        <taxon>metagenomes</taxon>
        <taxon>ecological metagenomes</taxon>
    </lineage>
</organism>